<dbReference type="Gene3D" id="3.30.1540.10">
    <property type="entry name" value="formyl-coa transferase, domain 3"/>
    <property type="match status" value="1"/>
</dbReference>
<dbReference type="PANTHER" id="PTHR48207">
    <property type="entry name" value="SUCCINATE--HYDROXYMETHYLGLUTARATE COA-TRANSFERASE"/>
    <property type="match status" value="1"/>
</dbReference>
<evidence type="ECO:0000313" key="3">
    <source>
        <dbReference type="Proteomes" id="UP000249065"/>
    </source>
</evidence>
<keyword evidence="3" id="KW-1185">Reference proteome</keyword>
<dbReference type="EMBL" id="QLIX01000026">
    <property type="protein sequence ID" value="RAI56140.1"/>
    <property type="molecule type" value="Genomic_DNA"/>
</dbReference>
<dbReference type="Proteomes" id="UP000249065">
    <property type="component" value="Unassembled WGS sequence"/>
</dbReference>
<evidence type="ECO:0000313" key="2">
    <source>
        <dbReference type="EMBL" id="RAI56140.1"/>
    </source>
</evidence>
<dbReference type="SUPFAM" id="SSF89796">
    <property type="entry name" value="CoA-transferase family III (CaiB/BaiF)"/>
    <property type="match status" value="1"/>
</dbReference>
<keyword evidence="1 2" id="KW-0808">Transferase</keyword>
<dbReference type="PANTHER" id="PTHR48207:SF4">
    <property type="entry name" value="BLL6097 PROTEIN"/>
    <property type="match status" value="1"/>
</dbReference>
<comment type="caution">
    <text evidence="2">The sequence shown here is derived from an EMBL/GenBank/DDBJ whole genome shotgun (WGS) entry which is preliminary data.</text>
</comment>
<sequence>MSGRAAGQGPLSGVKVLDLTAVVVGPACTLTLAEQGAQVIKLEAPEGDLLRKLGGPAPSPDMSPKFIHFNRGKRSIAVDLKTAAGRGVLARLAEQADVLVTNMRGGALERLGITWEALRPRNPRLVFCVIAGFGRRGRHHDSPAYDTIIQGMSGFAAALGRVLGAPRFAPFVLCDHITGIIASQAITAALYARERSGEGQAIEVPMYESMAHFVLTEHMFRRTFDPKGPTGDPRVMNPDAKPIPTKDGYIAVSANTDAQAFAFFAAIGRPELQDDPRFNSVAARFRNVDAYFTLRAEALRSRTTAEWAAEFRRREIPAMPYATIEGLLEDPHLWETGLLRREVHPTEGAMTGLGRPVTFSAAGPDALPLAPRLSADAAAVLAEAGYTEAEIAALLGGAVVPPPA</sequence>
<dbReference type="InterPro" id="IPR003673">
    <property type="entry name" value="CoA-Trfase_fam_III"/>
</dbReference>
<dbReference type="InterPro" id="IPR044855">
    <property type="entry name" value="CoA-Trfase_III_dom3_sf"/>
</dbReference>
<proteinExistence type="predicted"/>
<dbReference type="GO" id="GO:0008410">
    <property type="term" value="F:CoA-transferase activity"/>
    <property type="evidence" value="ECO:0007669"/>
    <property type="project" value="TreeGrafter"/>
</dbReference>
<evidence type="ECO:0000256" key="1">
    <source>
        <dbReference type="ARBA" id="ARBA00022679"/>
    </source>
</evidence>
<organism evidence="2 3">
    <name type="scientific">Roseicella frigidaeris</name>
    <dbReference type="NCBI Taxonomy" id="2230885"/>
    <lineage>
        <taxon>Bacteria</taxon>
        <taxon>Pseudomonadati</taxon>
        <taxon>Pseudomonadota</taxon>
        <taxon>Alphaproteobacteria</taxon>
        <taxon>Acetobacterales</taxon>
        <taxon>Roseomonadaceae</taxon>
        <taxon>Roseicella</taxon>
    </lineage>
</organism>
<dbReference type="RefSeq" id="WP_111472147.1">
    <property type="nucleotide sequence ID" value="NZ_QLIX01000026.1"/>
</dbReference>
<dbReference type="InterPro" id="IPR023606">
    <property type="entry name" value="CoA-Trfase_III_dom_1_sf"/>
</dbReference>
<dbReference type="OrthoDB" id="9781472at2"/>
<dbReference type="Gene3D" id="3.40.50.10540">
    <property type="entry name" value="Crotonobetainyl-coa:carnitine coa-transferase, domain 1"/>
    <property type="match status" value="1"/>
</dbReference>
<name>A0A327LZT0_9PROT</name>
<accession>A0A327LZT0</accession>
<gene>
    <name evidence="2" type="ORF">DOO78_22580</name>
</gene>
<reference evidence="3" key="1">
    <citation type="submission" date="2018-06" db="EMBL/GenBank/DDBJ databases">
        <authorList>
            <person name="Khan S.A."/>
        </authorList>
    </citation>
    <scope>NUCLEOTIDE SEQUENCE [LARGE SCALE GENOMIC DNA]</scope>
    <source>
        <strain evidence="3">DB-1506</strain>
    </source>
</reference>
<dbReference type="AlphaFoldDB" id="A0A327LZT0"/>
<protein>
    <submittedName>
        <fullName evidence="2">CoA transferase</fullName>
    </submittedName>
</protein>
<dbReference type="Pfam" id="PF02515">
    <property type="entry name" value="CoA_transf_3"/>
    <property type="match status" value="1"/>
</dbReference>
<dbReference type="InterPro" id="IPR050483">
    <property type="entry name" value="CoA-transferase_III_domain"/>
</dbReference>